<dbReference type="Proteomes" id="UP000230233">
    <property type="component" value="Chromosome X"/>
</dbReference>
<accession>A0A2G5SSP0</accession>
<evidence type="ECO:0000313" key="2">
    <source>
        <dbReference type="EMBL" id="PIC18057.1"/>
    </source>
</evidence>
<dbReference type="EMBL" id="PDUG01000006">
    <property type="protein sequence ID" value="PIC18057.1"/>
    <property type="molecule type" value="Genomic_DNA"/>
</dbReference>
<protein>
    <submittedName>
        <fullName evidence="2">Uncharacterized protein</fullName>
    </submittedName>
</protein>
<keyword evidence="3" id="KW-1185">Reference proteome</keyword>
<dbReference type="AlphaFoldDB" id="A0A2G5SSP0"/>
<name>A0A2G5SSP0_9PELO</name>
<proteinExistence type="predicted"/>
<gene>
    <name evidence="2" type="primary">Cnig_chr_X.g24086</name>
    <name evidence="2" type="ORF">B9Z55_024086</name>
</gene>
<evidence type="ECO:0000313" key="3">
    <source>
        <dbReference type="Proteomes" id="UP000230233"/>
    </source>
</evidence>
<comment type="caution">
    <text evidence="2">The sequence shown here is derived from an EMBL/GenBank/DDBJ whole genome shotgun (WGS) entry which is preliminary data.</text>
</comment>
<reference evidence="3" key="1">
    <citation type="submission" date="2017-10" db="EMBL/GenBank/DDBJ databases">
        <title>Rapid genome shrinkage in a self-fertile nematode reveals novel sperm competition proteins.</title>
        <authorList>
            <person name="Yin D."/>
            <person name="Schwarz E.M."/>
            <person name="Thomas C.G."/>
            <person name="Felde R.L."/>
            <person name="Korf I.F."/>
            <person name="Cutter A.D."/>
            <person name="Schartner C.M."/>
            <person name="Ralston E.J."/>
            <person name="Meyer B.J."/>
            <person name="Haag E.S."/>
        </authorList>
    </citation>
    <scope>NUCLEOTIDE SEQUENCE [LARGE SCALE GENOMIC DNA]</scope>
    <source>
        <strain evidence="3">JU1422</strain>
    </source>
</reference>
<organism evidence="2 3">
    <name type="scientific">Caenorhabditis nigoni</name>
    <dbReference type="NCBI Taxonomy" id="1611254"/>
    <lineage>
        <taxon>Eukaryota</taxon>
        <taxon>Metazoa</taxon>
        <taxon>Ecdysozoa</taxon>
        <taxon>Nematoda</taxon>
        <taxon>Chromadorea</taxon>
        <taxon>Rhabditida</taxon>
        <taxon>Rhabditina</taxon>
        <taxon>Rhabditomorpha</taxon>
        <taxon>Rhabditoidea</taxon>
        <taxon>Rhabditidae</taxon>
        <taxon>Peloderinae</taxon>
        <taxon>Caenorhabditis</taxon>
    </lineage>
</organism>
<sequence>MNGFWKDLPYFSEYFYFSEEQLKIIEALQCSLEEDEELAIKAISKMHLHQLQPRETEVDHRSGKLIWIQDRRHPVQKKNMSMVARGSSWRILMSLDHLLLVSSPADGHHHFHIHSNEMKVSLFHPSGSQELPQKVRKPTSSKPVQQEVQQEKEERNPKKRTSSRNKGAVVGPAGHPI</sequence>
<evidence type="ECO:0000256" key="1">
    <source>
        <dbReference type="SAM" id="MobiDB-lite"/>
    </source>
</evidence>
<feature type="region of interest" description="Disordered" evidence="1">
    <location>
        <begin position="128"/>
        <end position="177"/>
    </location>
</feature>